<evidence type="ECO:0000313" key="5">
    <source>
        <dbReference type="Proteomes" id="UP000199320"/>
    </source>
</evidence>
<dbReference type="InterPro" id="IPR057527">
    <property type="entry name" value="HVO_A0261-like_N"/>
</dbReference>
<reference evidence="4" key="2">
    <citation type="submission" date="2016-10" db="EMBL/GenBank/DDBJ databases">
        <authorList>
            <person name="de Groot N.N."/>
        </authorList>
    </citation>
    <scope>NUCLEOTIDE SEQUENCE [LARGE SCALE GENOMIC DNA]</scope>
    <source>
        <strain evidence="4">CDM_6</strain>
    </source>
</reference>
<name>A0A1G6PYX7_9EURY</name>
<reference evidence="5 6" key="1">
    <citation type="submission" date="2016-10" db="EMBL/GenBank/DDBJ databases">
        <authorList>
            <person name="Varghese N."/>
            <person name="Submissions S."/>
        </authorList>
    </citation>
    <scope>NUCLEOTIDE SEQUENCE [LARGE SCALE GENOMIC DNA]</scope>
    <source>
        <strain evidence="3 6">CDM_1</strain>
        <strain evidence="5">CDM_6</strain>
    </source>
</reference>
<dbReference type="RefSeq" id="WP_092931636.1">
    <property type="nucleotide sequence ID" value="NZ_FMZP01000008.1"/>
</dbReference>
<dbReference type="InterPro" id="IPR036390">
    <property type="entry name" value="WH_DNA-bd_sf"/>
</dbReference>
<dbReference type="InterPro" id="IPR013561">
    <property type="entry name" value="FilR1_middle_dom"/>
</dbReference>
<keyword evidence="5" id="KW-1185">Reference proteome</keyword>
<gene>
    <name evidence="4" type="ORF">SAMN04488694_105193</name>
    <name evidence="3" type="ORF">SAMN05192552_100839</name>
</gene>
<dbReference type="Proteomes" id="UP000199320">
    <property type="component" value="Unassembled WGS sequence"/>
</dbReference>
<accession>A0A1G6PYX7</accession>
<sequence length="265" mass="28684">MADRRGEAIGTLEFVARSPSRVSILETLAEDGIASRDSLAAEVDVVRTTLQRSLQGLIDRGLIRERNRQYELTAAGALVTSGLSVALERVGAATRLKPVLERLPAETFEFDIERLADATVVESTTATPYAPVERHAASLADVTHARLLLPAVGTKPIETTQDALETGATVELIVTTSIAETLRTASPIAEQFMAVVDSDGFSVSVAPAAIEFYLGIVDDTVQIGVHDESGVPAALLESTDDRVRHWAIDRFDAFQRRAMPFEREE</sequence>
<dbReference type="EMBL" id="FMZP01000008">
    <property type="protein sequence ID" value="SDC84585.1"/>
    <property type="molecule type" value="Genomic_DNA"/>
</dbReference>
<organism evidence="3 6">
    <name type="scientific">Natrinema hispanicum</name>
    <dbReference type="NCBI Taxonomy" id="392421"/>
    <lineage>
        <taxon>Archaea</taxon>
        <taxon>Methanobacteriati</taxon>
        <taxon>Methanobacteriota</taxon>
        <taxon>Stenosarchaea group</taxon>
        <taxon>Halobacteria</taxon>
        <taxon>Halobacteriales</taxon>
        <taxon>Natrialbaceae</taxon>
        <taxon>Natrinema</taxon>
    </lineage>
</organism>
<evidence type="ECO:0000259" key="2">
    <source>
        <dbReference type="Pfam" id="PF25213"/>
    </source>
</evidence>
<dbReference type="OrthoDB" id="330490at2157"/>
<dbReference type="InterPro" id="IPR036388">
    <property type="entry name" value="WH-like_DNA-bd_sf"/>
</dbReference>
<dbReference type="EMBL" id="FOIC01000005">
    <property type="protein sequence ID" value="SET32723.1"/>
    <property type="molecule type" value="Genomic_DNA"/>
</dbReference>
<evidence type="ECO:0000259" key="1">
    <source>
        <dbReference type="Pfam" id="PF08350"/>
    </source>
</evidence>
<dbReference type="AlphaFoldDB" id="A0A1G6PYX7"/>
<dbReference type="Gene3D" id="1.10.10.10">
    <property type="entry name" value="Winged helix-like DNA-binding domain superfamily/Winged helix DNA-binding domain"/>
    <property type="match status" value="1"/>
</dbReference>
<proteinExistence type="predicted"/>
<evidence type="ECO:0000313" key="6">
    <source>
        <dbReference type="Proteomes" id="UP000324021"/>
    </source>
</evidence>
<feature type="domain" description="HVO-A0261-like N-terminal" evidence="2">
    <location>
        <begin position="12"/>
        <end position="95"/>
    </location>
</feature>
<protein>
    <submittedName>
        <fullName evidence="3">Predicted transcriptional regulator, contains HTH domain</fullName>
    </submittedName>
</protein>
<dbReference type="Pfam" id="PF25213">
    <property type="entry name" value="HVO_A0261_N"/>
    <property type="match status" value="1"/>
</dbReference>
<evidence type="ECO:0000313" key="3">
    <source>
        <dbReference type="EMBL" id="SDC84585.1"/>
    </source>
</evidence>
<dbReference type="Pfam" id="PF08350">
    <property type="entry name" value="FilR1_middle"/>
    <property type="match status" value="1"/>
</dbReference>
<dbReference type="Proteomes" id="UP000324021">
    <property type="component" value="Unassembled WGS sequence"/>
</dbReference>
<dbReference type="STRING" id="392421.SAMN04488694_105193"/>
<evidence type="ECO:0000313" key="4">
    <source>
        <dbReference type="EMBL" id="SET32723.1"/>
    </source>
</evidence>
<dbReference type="SUPFAM" id="SSF46785">
    <property type="entry name" value="Winged helix' DNA-binding domain"/>
    <property type="match status" value="1"/>
</dbReference>
<feature type="domain" description="Methanogenesis regulatory protein FilR1 middle" evidence="1">
    <location>
        <begin position="128"/>
        <end position="255"/>
    </location>
</feature>